<dbReference type="CTD" id="9946713"/>
<accession>A0A1S0TTI8</accession>
<organism evidence="1">
    <name type="scientific">Loa loa</name>
    <name type="common">Eye worm</name>
    <name type="synonym">Filaria loa</name>
    <dbReference type="NCBI Taxonomy" id="7209"/>
    <lineage>
        <taxon>Eukaryota</taxon>
        <taxon>Metazoa</taxon>
        <taxon>Ecdysozoa</taxon>
        <taxon>Nematoda</taxon>
        <taxon>Chromadorea</taxon>
        <taxon>Rhabditida</taxon>
        <taxon>Spirurina</taxon>
        <taxon>Spiruromorpha</taxon>
        <taxon>Filarioidea</taxon>
        <taxon>Onchocercidae</taxon>
        <taxon>Loa</taxon>
    </lineage>
</organism>
<reference evidence="1" key="1">
    <citation type="submission" date="2012-04" db="EMBL/GenBank/DDBJ databases">
        <title>The Genome Sequence of Loa loa.</title>
        <authorList>
            <consortium name="The Broad Institute Genome Sequencing Platform"/>
            <consortium name="Broad Institute Genome Sequencing Center for Infectious Disease"/>
            <person name="Nutman T.B."/>
            <person name="Fink D.L."/>
            <person name="Russ C."/>
            <person name="Young S."/>
            <person name="Zeng Q."/>
            <person name="Gargeya S."/>
            <person name="Alvarado L."/>
            <person name="Berlin A."/>
            <person name="Chapman S.B."/>
            <person name="Chen Z."/>
            <person name="Freedman E."/>
            <person name="Gellesch M."/>
            <person name="Goldberg J."/>
            <person name="Griggs A."/>
            <person name="Gujja S."/>
            <person name="Heilman E.R."/>
            <person name="Heiman D."/>
            <person name="Howarth C."/>
            <person name="Mehta T."/>
            <person name="Neiman D."/>
            <person name="Pearson M."/>
            <person name="Roberts A."/>
            <person name="Saif S."/>
            <person name="Shea T."/>
            <person name="Shenoy N."/>
            <person name="Sisk P."/>
            <person name="Stolte C."/>
            <person name="Sykes S."/>
            <person name="White J."/>
            <person name="Yandava C."/>
            <person name="Haas B."/>
            <person name="Henn M.R."/>
            <person name="Nusbaum C."/>
            <person name="Birren B."/>
        </authorList>
    </citation>
    <scope>NUCLEOTIDE SEQUENCE [LARGE SCALE GENOMIC DNA]</scope>
</reference>
<dbReference type="InParanoid" id="A0A1S0TTI8"/>
<evidence type="ECO:0000313" key="1">
    <source>
        <dbReference type="EMBL" id="EFO19218.2"/>
    </source>
</evidence>
<name>A0A1S0TTI8_LOALO</name>
<gene>
    <name evidence="1" type="ORF">LOAG_09277</name>
</gene>
<dbReference type="GeneID" id="9946713"/>
<sequence>MQDDDDDWRLSLLRPSSLSLTLHFRAMKNFVDRTTTTTMISAANETSLSSSSSSSSSSSFMYRARHIPQDGKHTLPFSDCF</sequence>
<dbReference type="EMBL" id="JH712146">
    <property type="protein sequence ID" value="EFO19218.2"/>
    <property type="molecule type" value="Genomic_DNA"/>
</dbReference>
<dbReference type="AlphaFoldDB" id="A0A1S0TTI8"/>
<proteinExistence type="predicted"/>
<protein>
    <submittedName>
        <fullName evidence="1">Uncharacterized protein</fullName>
    </submittedName>
</protein>
<dbReference type="RefSeq" id="XP_003144853.2">
    <property type="nucleotide sequence ID" value="XM_003144805.2"/>
</dbReference>
<dbReference type="KEGG" id="loa:LOAG_09277"/>